<comment type="caution">
    <text evidence="2">The sequence shown here is derived from an EMBL/GenBank/DDBJ whole genome shotgun (WGS) entry which is preliminary data.</text>
</comment>
<organism evidence="2 3">
    <name type="scientific">Streptomyces boluensis</name>
    <dbReference type="NCBI Taxonomy" id="1775135"/>
    <lineage>
        <taxon>Bacteria</taxon>
        <taxon>Bacillati</taxon>
        <taxon>Actinomycetota</taxon>
        <taxon>Actinomycetes</taxon>
        <taxon>Kitasatosporales</taxon>
        <taxon>Streptomycetaceae</taxon>
        <taxon>Streptomyces</taxon>
    </lineage>
</organism>
<feature type="compositionally biased region" description="Acidic residues" evidence="1">
    <location>
        <begin position="98"/>
        <end position="111"/>
    </location>
</feature>
<keyword evidence="3" id="KW-1185">Reference proteome</keyword>
<feature type="compositionally biased region" description="Basic and acidic residues" evidence="1">
    <location>
        <begin position="44"/>
        <end position="58"/>
    </location>
</feature>
<feature type="region of interest" description="Disordered" evidence="1">
    <location>
        <begin position="88"/>
        <end position="111"/>
    </location>
</feature>
<reference evidence="2" key="1">
    <citation type="submission" date="2020-01" db="EMBL/GenBank/DDBJ databases">
        <title>Whole-genome analyses of novel actinobacteria.</title>
        <authorList>
            <person name="Sahin N."/>
        </authorList>
    </citation>
    <scope>NUCLEOTIDE SEQUENCE</scope>
    <source>
        <strain evidence="2">YC537</strain>
    </source>
</reference>
<sequence length="111" mass="12170">MTTQEQALAAADGWLNGDAPTAMRREVRTHEFSLGWVVWGAPPPEERDPESGERRPPAEVDAATAVVDRRTGELSTWPALPVEEVARLYEEKHAETGTEGEPEPDEGPARP</sequence>
<feature type="region of interest" description="Disordered" evidence="1">
    <location>
        <begin position="38"/>
        <end position="62"/>
    </location>
</feature>
<protein>
    <submittedName>
        <fullName evidence="2">Uncharacterized protein</fullName>
    </submittedName>
</protein>
<proteinExistence type="predicted"/>
<dbReference type="Proteomes" id="UP000598297">
    <property type="component" value="Unassembled WGS sequence"/>
</dbReference>
<evidence type="ECO:0000256" key="1">
    <source>
        <dbReference type="SAM" id="MobiDB-lite"/>
    </source>
</evidence>
<name>A0A964UT76_9ACTN</name>
<feature type="non-terminal residue" evidence="2">
    <location>
        <position position="111"/>
    </location>
</feature>
<accession>A0A964UT76</accession>
<evidence type="ECO:0000313" key="3">
    <source>
        <dbReference type="Proteomes" id="UP000598297"/>
    </source>
</evidence>
<gene>
    <name evidence="2" type="ORF">GUY60_20195</name>
</gene>
<dbReference type="AlphaFoldDB" id="A0A964UT76"/>
<evidence type="ECO:0000313" key="2">
    <source>
        <dbReference type="EMBL" id="NBE53698.1"/>
    </source>
</evidence>
<dbReference type="EMBL" id="JAAAHS010000159">
    <property type="protein sequence ID" value="NBE53698.1"/>
    <property type="molecule type" value="Genomic_DNA"/>
</dbReference>